<dbReference type="AlphaFoldDB" id="A0A167W4V5"/>
<sequence length="392" mass="41606">MAASASAAARKLVVDVHSHLYPSAYIELLKKRTDIPYVRPFPPTNQLCLCNRPPQNTSQAGGSGGGGGGDSAASKVPPGRILHPHYYDVAEKIAFMDHHQIDVSVLSLGNPWLDFLPPADAAAVAVEINDATDALCRQHPGRLFFFGALPLSGGESVILAEVARLKTLSQARGIVMGTGGLGNGLDDPQLLPVYRALADAALPIFLHPNYGLPGPVWGPRGGAYGQVLPLALGFTMETTIALTRMFLSGAFDAVPQLQLIVAHSGGCLPFLAGRVEACIEHDKTWAAQGKLTADRTTLWHALRHNIYLDGVIFDKVGLRTAIEASGVDRVMFGTDHPFFAPLDGGETFPAMTLNRDAARDVFPAGADDAAGYDLVMGENAVRVLNLRTSDAS</sequence>
<dbReference type="STRING" id="1081102.A0A167W4V5"/>
<dbReference type="OrthoDB" id="191270at2759"/>
<keyword evidence="2 3" id="KW-0456">Lyase</keyword>
<proteinExistence type="inferred from homology"/>
<feature type="compositionally biased region" description="Polar residues" evidence="4">
    <location>
        <begin position="49"/>
        <end position="59"/>
    </location>
</feature>
<protein>
    <submittedName>
        <fullName evidence="6">Amidohydrolase</fullName>
    </submittedName>
</protein>
<dbReference type="Proteomes" id="UP000076874">
    <property type="component" value="Unassembled WGS sequence"/>
</dbReference>
<keyword evidence="6" id="KW-0378">Hydrolase</keyword>
<dbReference type="InterPro" id="IPR032465">
    <property type="entry name" value="ACMSD"/>
</dbReference>
<accession>A0A167W4V5</accession>
<comment type="similarity">
    <text evidence="3">Belongs to the metallo-dependent hydrolases superfamily.</text>
</comment>
<dbReference type="Gene3D" id="3.20.20.140">
    <property type="entry name" value="Metal-dependent hydrolases"/>
    <property type="match status" value="1"/>
</dbReference>
<evidence type="ECO:0000313" key="6">
    <source>
        <dbReference type="EMBL" id="OAA63339.1"/>
    </source>
</evidence>
<name>A0A167W4V5_9HYPO</name>
<dbReference type="GO" id="GO:0016831">
    <property type="term" value="F:carboxy-lyase activity"/>
    <property type="evidence" value="ECO:0007669"/>
    <property type="project" value="UniProtKB-KW"/>
</dbReference>
<dbReference type="GO" id="GO:0005829">
    <property type="term" value="C:cytosol"/>
    <property type="evidence" value="ECO:0007669"/>
    <property type="project" value="TreeGrafter"/>
</dbReference>
<feature type="compositionally biased region" description="Gly residues" evidence="4">
    <location>
        <begin position="61"/>
        <end position="70"/>
    </location>
</feature>
<dbReference type="EMBL" id="AZHD01000005">
    <property type="protein sequence ID" value="OAA63339.1"/>
    <property type="molecule type" value="Genomic_DNA"/>
</dbReference>
<gene>
    <name evidence="6" type="ORF">SPI_03502</name>
</gene>
<dbReference type="Pfam" id="PF04909">
    <property type="entry name" value="Amidohydro_2"/>
    <property type="match status" value="1"/>
</dbReference>
<dbReference type="GO" id="GO:0016787">
    <property type="term" value="F:hydrolase activity"/>
    <property type="evidence" value="ECO:0007669"/>
    <property type="project" value="UniProtKB-KW"/>
</dbReference>
<comment type="caution">
    <text evidence="6">The sequence shown here is derived from an EMBL/GenBank/DDBJ whole genome shotgun (WGS) entry which is preliminary data.</text>
</comment>
<reference evidence="6 7" key="1">
    <citation type="journal article" date="2016" name="Genome Biol. Evol.">
        <title>Divergent and convergent evolution of fungal pathogenicity.</title>
        <authorList>
            <person name="Shang Y."/>
            <person name="Xiao G."/>
            <person name="Zheng P."/>
            <person name="Cen K."/>
            <person name="Zhan S."/>
            <person name="Wang C."/>
        </authorList>
    </citation>
    <scope>NUCLEOTIDE SEQUENCE [LARGE SCALE GENOMIC DNA]</scope>
    <source>
        <strain evidence="6 7">RCEF 264</strain>
    </source>
</reference>
<feature type="domain" description="Amidohydrolase-related" evidence="5">
    <location>
        <begin position="96"/>
        <end position="386"/>
    </location>
</feature>
<dbReference type="PANTHER" id="PTHR21240:SF28">
    <property type="entry name" value="ISO-OROTATE DECARBOXYLASE (EUROFUNG)"/>
    <property type="match status" value="1"/>
</dbReference>
<organism evidence="6 7">
    <name type="scientific">Niveomyces insectorum RCEF 264</name>
    <dbReference type="NCBI Taxonomy" id="1081102"/>
    <lineage>
        <taxon>Eukaryota</taxon>
        <taxon>Fungi</taxon>
        <taxon>Dikarya</taxon>
        <taxon>Ascomycota</taxon>
        <taxon>Pezizomycotina</taxon>
        <taxon>Sordariomycetes</taxon>
        <taxon>Hypocreomycetidae</taxon>
        <taxon>Hypocreales</taxon>
        <taxon>Cordycipitaceae</taxon>
        <taxon>Niveomyces</taxon>
    </lineage>
</organism>
<evidence type="ECO:0000313" key="7">
    <source>
        <dbReference type="Proteomes" id="UP000076874"/>
    </source>
</evidence>
<evidence type="ECO:0000256" key="3">
    <source>
        <dbReference type="RuleBase" id="RU366045"/>
    </source>
</evidence>
<dbReference type="PANTHER" id="PTHR21240">
    <property type="entry name" value="2-AMINO-3-CARBOXYLMUCONATE-6-SEMIALDEHYDE DECARBOXYLASE"/>
    <property type="match status" value="1"/>
</dbReference>
<evidence type="ECO:0000259" key="5">
    <source>
        <dbReference type="Pfam" id="PF04909"/>
    </source>
</evidence>
<evidence type="ECO:0000256" key="4">
    <source>
        <dbReference type="SAM" id="MobiDB-lite"/>
    </source>
</evidence>
<feature type="region of interest" description="Disordered" evidence="4">
    <location>
        <begin position="49"/>
        <end position="75"/>
    </location>
</feature>
<dbReference type="InterPro" id="IPR006680">
    <property type="entry name" value="Amidohydro-rel"/>
</dbReference>
<keyword evidence="1 3" id="KW-0210">Decarboxylase</keyword>
<dbReference type="SUPFAM" id="SSF51556">
    <property type="entry name" value="Metallo-dependent hydrolases"/>
    <property type="match status" value="1"/>
</dbReference>
<dbReference type="GO" id="GO:0019748">
    <property type="term" value="P:secondary metabolic process"/>
    <property type="evidence" value="ECO:0007669"/>
    <property type="project" value="TreeGrafter"/>
</dbReference>
<evidence type="ECO:0000256" key="1">
    <source>
        <dbReference type="ARBA" id="ARBA00022793"/>
    </source>
</evidence>
<evidence type="ECO:0000256" key="2">
    <source>
        <dbReference type="ARBA" id="ARBA00023239"/>
    </source>
</evidence>
<dbReference type="InterPro" id="IPR032466">
    <property type="entry name" value="Metal_Hydrolase"/>
</dbReference>
<keyword evidence="7" id="KW-1185">Reference proteome</keyword>